<dbReference type="GO" id="GO:0006310">
    <property type="term" value="P:DNA recombination"/>
    <property type="evidence" value="ECO:0007669"/>
    <property type="project" value="TreeGrafter"/>
</dbReference>
<dbReference type="PANTHER" id="PTHR34611:SF2">
    <property type="entry name" value="INACTIVE RECOMBINATION-PROMOTING NUCLEASE-LIKE PROTEIN RPNE-RELATED"/>
    <property type="match status" value="1"/>
</dbReference>
<evidence type="ECO:0000256" key="1">
    <source>
        <dbReference type="ARBA" id="ARBA00009787"/>
    </source>
</evidence>
<evidence type="ECO:0000313" key="4">
    <source>
        <dbReference type="Proteomes" id="UP000254220"/>
    </source>
</evidence>
<dbReference type="InterPro" id="IPR051699">
    <property type="entry name" value="Rpn/YhgA-like_nuclease"/>
</dbReference>
<dbReference type="InterPro" id="IPR006842">
    <property type="entry name" value="Transposase_31"/>
</dbReference>
<comment type="similarity">
    <text evidence="1">Belongs to the Rpn/YhgA-like nuclease family.</text>
</comment>
<feature type="domain" description="Transposase (putative) YhgA-like" evidence="2">
    <location>
        <begin position="8"/>
        <end position="185"/>
    </location>
</feature>
<organism evidence="3 4">
    <name type="scientific">Salmonella enterica subsp. indica</name>
    <dbReference type="NCBI Taxonomy" id="59207"/>
    <lineage>
        <taxon>Bacteria</taxon>
        <taxon>Pseudomonadati</taxon>
        <taxon>Pseudomonadota</taxon>
        <taxon>Gammaproteobacteria</taxon>
        <taxon>Enterobacterales</taxon>
        <taxon>Enterobacteriaceae</taxon>
        <taxon>Salmonella</taxon>
    </lineage>
</organism>
<gene>
    <name evidence="3" type="ORF">NCTC12420_03538</name>
</gene>
<dbReference type="PANTHER" id="PTHR34611">
    <property type="match status" value="1"/>
</dbReference>
<dbReference type="NCBIfam" id="TIGR01784">
    <property type="entry name" value="T_den_put_tspse"/>
    <property type="match status" value="1"/>
</dbReference>
<evidence type="ECO:0000313" key="3">
    <source>
        <dbReference type="EMBL" id="SUI03720.1"/>
    </source>
</evidence>
<proteinExistence type="inferred from homology"/>
<dbReference type="InterPro" id="IPR010106">
    <property type="entry name" value="RpnA"/>
</dbReference>
<dbReference type="EMBL" id="UGYB01000001">
    <property type="protein sequence ID" value="SUI03720.1"/>
    <property type="molecule type" value="Genomic_DNA"/>
</dbReference>
<reference evidence="3 4" key="1">
    <citation type="submission" date="2018-06" db="EMBL/GenBank/DDBJ databases">
        <authorList>
            <consortium name="Pathogen Informatics"/>
            <person name="Doyle S."/>
        </authorList>
    </citation>
    <scope>NUCLEOTIDE SEQUENCE [LARGE SCALE GENOMIC DNA]</scope>
    <source>
        <strain evidence="3 4">NCTC12420</strain>
    </source>
</reference>
<evidence type="ECO:0000259" key="2">
    <source>
        <dbReference type="Pfam" id="PF04754"/>
    </source>
</evidence>
<dbReference type="Proteomes" id="UP000254220">
    <property type="component" value="Unassembled WGS sequence"/>
</dbReference>
<dbReference type="Pfam" id="PF04754">
    <property type="entry name" value="Transposase_31"/>
    <property type="match status" value="1"/>
</dbReference>
<dbReference type="GO" id="GO:1990238">
    <property type="term" value="F:double-stranded DNA endonuclease activity"/>
    <property type="evidence" value="ECO:0007669"/>
    <property type="project" value="TreeGrafter"/>
</dbReference>
<protein>
    <submittedName>
        <fullName evidence="3">ISNCY transposase</fullName>
    </submittedName>
</protein>
<dbReference type="AlphaFoldDB" id="A0A379XUX0"/>
<sequence>MERLPTMPHDAVFRQMLMQKEVARDFLAIHLPEPFLDICDLDSLKLESGSFVEDNLRSRYSDILYSLHTQHGPGYVYALIEHQSRSDRLMAFRLMRYAIAAMQRHLDAGHDTLPLVVPILFYHGPESPWPYSLNWHNMFAKPDMAKALYSHEFALVDLTIMPDNQLLQHRRIAMLELLQKTYSSTRFKRTARPPYHAFNAGSFDGRATQCAGQLYVESRKRRRTRGADS</sequence>
<name>A0A379XUX0_SALER</name>
<accession>A0A379XUX0</accession>